<dbReference type="EMBL" id="JAZBJZ010000072">
    <property type="protein sequence ID" value="MEE3718316.1"/>
    <property type="molecule type" value="Genomic_DNA"/>
</dbReference>
<sequence length="277" mass="31739">MADTYLSAPKIFEIAKSSYQRVIYQTPESTDGGKDDATIAILFSAMTVEVFLNELIELARDREESDAKSLFSVCKPLLEAHKELETRLFEASRSTSDTPFVKGNQPFQDFNLLVRVRNRIVHLLAGDTPTNGLIREHVKILSDLRSRKLIVDDRQVLINREQEGLIEKYKSLLSDQEINSIPVPFLYSVSTNSVAEWSLKVASEIITSFVNTMRDSGFKNHLQQHVKFFQIEPDNLSDLQEWYKMILKFGCSTSNEFIEKIRKKELVVSFPDVIKEV</sequence>
<dbReference type="Proteomes" id="UP001333818">
    <property type="component" value="Unassembled WGS sequence"/>
</dbReference>
<gene>
    <name evidence="1" type="ORF">V2H45_16370</name>
</gene>
<evidence type="ECO:0000313" key="1">
    <source>
        <dbReference type="EMBL" id="MEE3718316.1"/>
    </source>
</evidence>
<reference evidence="1" key="1">
    <citation type="submission" date="2024-01" db="EMBL/GenBank/DDBJ databases">
        <title>Bank of Algae and Cyanobacteria of the Azores (BACA) strain genomes.</title>
        <authorList>
            <person name="Luz R."/>
            <person name="Cordeiro R."/>
            <person name="Fonseca A."/>
            <person name="Goncalves V."/>
        </authorList>
    </citation>
    <scope>NUCLEOTIDE SEQUENCE</scope>
    <source>
        <strain evidence="1">BACA0141</strain>
    </source>
</reference>
<protein>
    <submittedName>
        <fullName evidence="1">Uncharacterized protein</fullName>
    </submittedName>
</protein>
<name>A0AAW9PZK7_9CYAN</name>
<dbReference type="RefSeq" id="WP_330484749.1">
    <property type="nucleotide sequence ID" value="NZ_JAZBJZ010000072.1"/>
</dbReference>
<proteinExistence type="predicted"/>
<keyword evidence="2" id="KW-1185">Reference proteome</keyword>
<evidence type="ECO:0000313" key="2">
    <source>
        <dbReference type="Proteomes" id="UP001333818"/>
    </source>
</evidence>
<organism evidence="1 2">
    <name type="scientific">Tumidithrix elongata BACA0141</name>
    <dbReference type="NCBI Taxonomy" id="2716417"/>
    <lineage>
        <taxon>Bacteria</taxon>
        <taxon>Bacillati</taxon>
        <taxon>Cyanobacteriota</taxon>
        <taxon>Cyanophyceae</taxon>
        <taxon>Pseudanabaenales</taxon>
        <taxon>Pseudanabaenaceae</taxon>
        <taxon>Tumidithrix</taxon>
        <taxon>Tumidithrix elongata</taxon>
    </lineage>
</organism>
<dbReference type="AlphaFoldDB" id="A0AAW9PZK7"/>
<comment type="caution">
    <text evidence="1">The sequence shown here is derived from an EMBL/GenBank/DDBJ whole genome shotgun (WGS) entry which is preliminary data.</text>
</comment>
<accession>A0AAW9PZK7</accession>